<keyword evidence="2 5" id="KW-0732">Signal</keyword>
<evidence type="ECO:0000313" key="7">
    <source>
        <dbReference type="EMBL" id="OTA21918.1"/>
    </source>
</evidence>
<evidence type="ECO:0000256" key="2">
    <source>
        <dbReference type="ARBA" id="ARBA00022729"/>
    </source>
</evidence>
<feature type="disulfide bond" evidence="5">
    <location>
        <begin position="206"/>
        <end position="282"/>
    </location>
</feature>
<keyword evidence="3 5" id="KW-0574">Periplasm</keyword>
<dbReference type="PANTHER" id="PTHR30535:SF34">
    <property type="entry name" value="MOLYBDATE-BINDING PROTEIN MOLA"/>
    <property type="match status" value="1"/>
</dbReference>
<comment type="caution">
    <text evidence="7">The sequence shown here is derived from an EMBL/GenBank/DDBJ whole genome shotgun (WGS) entry which is preliminary data.</text>
</comment>
<keyword evidence="4 5" id="KW-1015">Disulfide bond</keyword>
<dbReference type="SUPFAM" id="SSF53807">
    <property type="entry name" value="Helical backbone' metal receptor"/>
    <property type="match status" value="1"/>
</dbReference>
<dbReference type="RefSeq" id="WP_086111053.1">
    <property type="nucleotide sequence ID" value="NZ_CAWNHF010000001.1"/>
</dbReference>
<comment type="subunit">
    <text evidence="5">The complex is composed of two ATP-binding proteins (BtuD), two transmembrane proteins (BtuC) and a solute-binding protein (BtuF).</text>
</comment>
<evidence type="ECO:0000256" key="3">
    <source>
        <dbReference type="ARBA" id="ARBA00022764"/>
    </source>
</evidence>
<name>A0A1Y2SS00_9GAMM</name>
<dbReference type="HAMAP" id="MF_01000">
    <property type="entry name" value="BtuF"/>
    <property type="match status" value="1"/>
</dbReference>
<evidence type="ECO:0000313" key="8">
    <source>
        <dbReference type="Proteomes" id="UP000194204"/>
    </source>
</evidence>
<dbReference type="InterPro" id="IPR054828">
    <property type="entry name" value="Vit_B12_bind_prot"/>
</dbReference>
<feature type="site" description="Important for BtuC binding" evidence="5">
    <location>
        <position position="225"/>
    </location>
</feature>
<organism evidence="7 8">
    <name type="scientific">Xenorhabdus beddingii</name>
    <dbReference type="NCBI Taxonomy" id="40578"/>
    <lineage>
        <taxon>Bacteria</taxon>
        <taxon>Pseudomonadati</taxon>
        <taxon>Pseudomonadota</taxon>
        <taxon>Gammaproteobacteria</taxon>
        <taxon>Enterobacterales</taxon>
        <taxon>Morganellaceae</taxon>
        <taxon>Xenorhabdus</taxon>
    </lineage>
</organism>
<evidence type="ECO:0000256" key="5">
    <source>
        <dbReference type="HAMAP-Rule" id="MF_01000"/>
    </source>
</evidence>
<gene>
    <name evidence="5" type="primary">btuF</name>
    <name evidence="7" type="ORF">Xbed_00167</name>
</gene>
<proteinExistence type="inferred from homology"/>
<reference evidence="7 8" key="1">
    <citation type="submission" date="2017-01" db="EMBL/GenBank/DDBJ databases">
        <title>Deconstructing symbiosis and pathogenesis requirements using a combined genomic-metabolomic approach.</title>
        <authorList>
            <person name="Tobias N.J."/>
            <person name="Wolff H."/>
            <person name="Djahanschiri B."/>
            <person name="Ebersberger I."/>
            <person name="Bode H.B."/>
        </authorList>
    </citation>
    <scope>NUCLEOTIDE SEQUENCE [LARGE SCALE GENOMIC DNA]</scope>
    <source>
        <strain evidence="7 8">DSM 4764</strain>
    </source>
</reference>
<dbReference type="PANTHER" id="PTHR30535">
    <property type="entry name" value="VITAMIN B12-BINDING PROTEIN"/>
    <property type="match status" value="1"/>
</dbReference>
<dbReference type="Pfam" id="PF01497">
    <property type="entry name" value="Peripla_BP_2"/>
    <property type="match status" value="1"/>
</dbReference>
<dbReference type="GO" id="GO:0042597">
    <property type="term" value="C:periplasmic space"/>
    <property type="evidence" value="ECO:0007669"/>
    <property type="project" value="UniProtKB-SubCell"/>
</dbReference>
<sequence>MKAFSKIAPYRSGWMAFSFLLSGFLSGFLYSFLGVFSAPLYAAASRVISLSPSTTELAYAAGLGDQLVAVSAYSDYPEAAKKREHVADWQGINVERILALKPDLILAWRSGNPQRPLEQLAALGIPIFYSDVKKVEDVATELERLATHSPHPDIAKKAAADIRRKFNQLKQNYANPHPKPVFLQFGMNPIFTASRDTLQSEIVSVCGGRNIFADSPVPWPQVNREQVLTRKPEVIVMGGTEGQKQRVADFWRPQLDSRIISLNDDWFSRAGPRIILATEQLCKQLNDSGNQAELAK</sequence>
<evidence type="ECO:0000256" key="4">
    <source>
        <dbReference type="ARBA" id="ARBA00023157"/>
    </source>
</evidence>
<accession>A0A1Y2SS00</accession>
<dbReference type="NCBIfam" id="NF038402">
    <property type="entry name" value="TroA_like"/>
    <property type="match status" value="1"/>
</dbReference>
<feature type="binding site" evidence="5">
    <location>
        <position position="73"/>
    </location>
    <ligand>
        <name>cyanocob(III)alamin</name>
        <dbReference type="ChEBI" id="CHEBI:17439"/>
    </ligand>
</feature>
<dbReference type="PROSITE" id="PS50983">
    <property type="entry name" value="FE_B12_PBP"/>
    <property type="match status" value="1"/>
</dbReference>
<keyword evidence="1 5" id="KW-0813">Transport</keyword>
<evidence type="ECO:0000259" key="6">
    <source>
        <dbReference type="PROSITE" id="PS50983"/>
    </source>
</evidence>
<dbReference type="InterPro" id="IPR002491">
    <property type="entry name" value="ABC_transptr_periplasmic_BD"/>
</dbReference>
<dbReference type="OrthoDB" id="6495095at2"/>
<dbReference type="Proteomes" id="UP000194204">
    <property type="component" value="Unassembled WGS sequence"/>
</dbReference>
<comment type="caution">
    <text evidence="5">Lacks conserved residue(s) required for the propagation of feature annotation.</text>
</comment>
<dbReference type="Gene3D" id="3.40.50.1980">
    <property type="entry name" value="Nitrogenase molybdenum iron protein domain"/>
    <property type="match status" value="2"/>
</dbReference>
<dbReference type="AlphaFoldDB" id="A0A1Y2SS00"/>
<keyword evidence="8" id="KW-1185">Reference proteome</keyword>
<comment type="function">
    <text evidence="5">Part of the ABC transporter complex BtuCDF involved in vitamin B12 import. Binds vitamin B12 and delivers it to the periplasmic surface of BtuC.</text>
</comment>
<feature type="site" description="Important for BtuC binding" evidence="5">
    <location>
        <position position="95"/>
    </location>
</feature>
<dbReference type="InterPro" id="IPR050902">
    <property type="entry name" value="ABC_Transporter_SBP"/>
</dbReference>
<dbReference type="GO" id="GO:0015889">
    <property type="term" value="P:cobalamin transport"/>
    <property type="evidence" value="ECO:0007669"/>
    <property type="project" value="UniProtKB-UniRule"/>
</dbReference>
<dbReference type="STRING" id="40578.Xbed_00167"/>
<dbReference type="NCBIfam" id="NF002894">
    <property type="entry name" value="PRK03379.1"/>
    <property type="match status" value="1"/>
</dbReference>
<dbReference type="GO" id="GO:0031419">
    <property type="term" value="F:cobalamin binding"/>
    <property type="evidence" value="ECO:0007669"/>
    <property type="project" value="InterPro"/>
</dbReference>
<dbReference type="EMBL" id="MUBK01000001">
    <property type="protein sequence ID" value="OTA21918.1"/>
    <property type="molecule type" value="Genomic_DNA"/>
</dbReference>
<comment type="similarity">
    <text evidence="5">Belongs to the BtuF family.</text>
</comment>
<dbReference type="CDD" id="cd01144">
    <property type="entry name" value="BtuF"/>
    <property type="match status" value="1"/>
</dbReference>
<dbReference type="InterPro" id="IPR023544">
    <property type="entry name" value="ABC_transptr_vit_B12-bd"/>
</dbReference>
<protein>
    <recommendedName>
        <fullName evidence="5">Vitamin B12-binding protein</fullName>
    </recommendedName>
</protein>
<evidence type="ECO:0000256" key="1">
    <source>
        <dbReference type="ARBA" id="ARBA00022448"/>
    </source>
</evidence>
<comment type="subcellular location">
    <subcellularLocation>
        <location evidence="5">Periplasm</location>
    </subcellularLocation>
</comment>
<feature type="domain" description="Fe/B12 periplasmic-binding" evidence="6">
    <location>
        <begin position="46"/>
        <end position="293"/>
    </location>
</feature>